<dbReference type="Proteomes" id="UP000306050">
    <property type="component" value="Chromosome SGRAM_20"/>
</dbReference>
<gene>
    <name evidence="2" type="ORF">EX895_003430</name>
</gene>
<sequence length="275" mass="29076">MAPTARVALRPPSALRRGAVRWLAHSAITRNASQPAPASSSAQNPHGARVAATASSPSSSTSGGDARSRLARLQAQRLEELNRGRTGGGGAAARPNKPEQKWSNRTLIALATCVGACTYLMGTYHGYNAGKAHAQEQVELQTSVPVASPGVTSPPLIKPGTATALPAAPVQTSTLSAALMQLLPTGLSTSAIQCEPEAKAKCRLAELTQYHCDLHANRVVCQPIDRIFRICKGRPAVEVSHIVEFDDAGKPYLPDHLSEAMPPSSHWHELRSPDL</sequence>
<proteinExistence type="predicted"/>
<dbReference type="AlphaFoldDB" id="A0A4V6ETT3"/>
<reference evidence="2 3" key="1">
    <citation type="submission" date="2019-05" db="EMBL/GenBank/DDBJ databases">
        <title>Sporisorium graminicola CBS 10092 draft sequencing and annotation.</title>
        <authorList>
            <person name="Solano-Gonzalez S."/>
            <person name="Caddick M.X."/>
            <person name="Darby A."/>
        </authorList>
    </citation>
    <scope>NUCLEOTIDE SEQUENCE [LARGE SCALE GENOMIC DNA]</scope>
    <source>
        <strain evidence="2 3">CBS 10092</strain>
    </source>
</reference>
<evidence type="ECO:0000313" key="3">
    <source>
        <dbReference type="Proteomes" id="UP000306050"/>
    </source>
</evidence>
<dbReference type="OrthoDB" id="3983163at2759"/>
<dbReference type="KEGG" id="sgra:EX895_003430"/>
<keyword evidence="3" id="KW-1185">Reference proteome</keyword>
<dbReference type="RefSeq" id="XP_029739834.1">
    <property type="nucleotide sequence ID" value="XM_029884028.1"/>
</dbReference>
<feature type="region of interest" description="Disordered" evidence="1">
    <location>
        <begin position="30"/>
        <end position="100"/>
    </location>
</feature>
<dbReference type="Pfam" id="PF11093">
    <property type="entry name" value="Mitochondr_Som1"/>
    <property type="match status" value="1"/>
</dbReference>
<comment type="caution">
    <text evidence="2">The sequence shown here is derived from an EMBL/GenBank/DDBJ whole genome shotgun (WGS) entry which is preliminary data.</text>
</comment>
<evidence type="ECO:0000313" key="2">
    <source>
        <dbReference type="EMBL" id="TKY87849.1"/>
    </source>
</evidence>
<protein>
    <submittedName>
        <fullName evidence="2">Uncharacterized protein</fullName>
    </submittedName>
</protein>
<organism evidence="2 3">
    <name type="scientific">Sporisorium graminicola</name>
    <dbReference type="NCBI Taxonomy" id="280036"/>
    <lineage>
        <taxon>Eukaryota</taxon>
        <taxon>Fungi</taxon>
        <taxon>Dikarya</taxon>
        <taxon>Basidiomycota</taxon>
        <taxon>Ustilaginomycotina</taxon>
        <taxon>Ustilaginomycetes</taxon>
        <taxon>Ustilaginales</taxon>
        <taxon>Ustilaginaceae</taxon>
        <taxon>Sporisorium</taxon>
    </lineage>
</organism>
<dbReference type="EMBL" id="SRRM01000012">
    <property type="protein sequence ID" value="TKY87849.1"/>
    <property type="molecule type" value="Genomic_DNA"/>
</dbReference>
<name>A0A4V6ETT3_9BASI</name>
<dbReference type="InterPro" id="IPR024645">
    <property type="entry name" value="Mitochondr_Som1"/>
</dbReference>
<dbReference type="GeneID" id="40726325"/>
<feature type="compositionally biased region" description="Low complexity" evidence="1">
    <location>
        <begin position="31"/>
        <end position="76"/>
    </location>
</feature>
<evidence type="ECO:0000256" key="1">
    <source>
        <dbReference type="SAM" id="MobiDB-lite"/>
    </source>
</evidence>
<accession>A0A4V6ETT3</accession>
<dbReference type="GO" id="GO:0042720">
    <property type="term" value="C:mitochondrial inner membrane peptidase complex"/>
    <property type="evidence" value="ECO:0007669"/>
    <property type="project" value="InterPro"/>
</dbReference>